<name>A0A9N9BQA7_9GLOM</name>
<comment type="caution">
    <text evidence="1">The sequence shown here is derived from an EMBL/GenBank/DDBJ whole genome shotgun (WGS) entry which is preliminary data.</text>
</comment>
<dbReference type="OrthoDB" id="2386437at2759"/>
<dbReference type="Proteomes" id="UP000789508">
    <property type="component" value="Unassembled WGS sequence"/>
</dbReference>
<evidence type="ECO:0000313" key="2">
    <source>
        <dbReference type="Proteomes" id="UP000789508"/>
    </source>
</evidence>
<evidence type="ECO:0000313" key="1">
    <source>
        <dbReference type="EMBL" id="CAG8572466.1"/>
    </source>
</evidence>
<proteinExistence type="predicted"/>
<gene>
    <name evidence="1" type="ORF">ALEPTO_LOCUS6877</name>
</gene>
<reference evidence="1" key="1">
    <citation type="submission" date="2021-06" db="EMBL/GenBank/DDBJ databases">
        <authorList>
            <person name="Kallberg Y."/>
            <person name="Tangrot J."/>
            <person name="Rosling A."/>
        </authorList>
    </citation>
    <scope>NUCLEOTIDE SEQUENCE</scope>
    <source>
        <strain evidence="1">FL130A</strain>
    </source>
</reference>
<sequence>MASELREQLSEFIGFKLDEIRLPETERDQQLFQKIIADQRTATGIVIDGVLLNMPHNISNKIETHLRHKFKGIPLAPIVRYPNIPSQLDSEYDII</sequence>
<dbReference type="EMBL" id="CAJVPS010002608">
    <property type="protein sequence ID" value="CAG8572466.1"/>
    <property type="molecule type" value="Genomic_DNA"/>
</dbReference>
<protein>
    <submittedName>
        <fullName evidence="1">4822_t:CDS:1</fullName>
    </submittedName>
</protein>
<organism evidence="1 2">
    <name type="scientific">Ambispora leptoticha</name>
    <dbReference type="NCBI Taxonomy" id="144679"/>
    <lineage>
        <taxon>Eukaryota</taxon>
        <taxon>Fungi</taxon>
        <taxon>Fungi incertae sedis</taxon>
        <taxon>Mucoromycota</taxon>
        <taxon>Glomeromycotina</taxon>
        <taxon>Glomeromycetes</taxon>
        <taxon>Archaeosporales</taxon>
        <taxon>Ambisporaceae</taxon>
        <taxon>Ambispora</taxon>
    </lineage>
</organism>
<keyword evidence="2" id="KW-1185">Reference proteome</keyword>
<accession>A0A9N9BQA7</accession>
<dbReference type="AlphaFoldDB" id="A0A9N9BQA7"/>